<evidence type="ECO:0000313" key="3">
    <source>
        <dbReference type="EMBL" id="KAF9524958.1"/>
    </source>
</evidence>
<keyword evidence="1" id="KW-0175">Coiled coil</keyword>
<comment type="caution">
    <text evidence="3">The sequence shown here is derived from an EMBL/GenBank/DDBJ whole genome shotgun (WGS) entry which is preliminary data.</text>
</comment>
<organism evidence="3 4">
    <name type="scientific">Crepidotus variabilis</name>
    <dbReference type="NCBI Taxonomy" id="179855"/>
    <lineage>
        <taxon>Eukaryota</taxon>
        <taxon>Fungi</taxon>
        <taxon>Dikarya</taxon>
        <taxon>Basidiomycota</taxon>
        <taxon>Agaricomycotina</taxon>
        <taxon>Agaricomycetes</taxon>
        <taxon>Agaricomycetidae</taxon>
        <taxon>Agaricales</taxon>
        <taxon>Agaricineae</taxon>
        <taxon>Crepidotaceae</taxon>
        <taxon>Crepidotus</taxon>
    </lineage>
</organism>
<name>A0A9P6JLK7_9AGAR</name>
<dbReference type="AlphaFoldDB" id="A0A9P6JLK7"/>
<proteinExistence type="predicted"/>
<feature type="coiled-coil region" evidence="1">
    <location>
        <begin position="362"/>
        <end position="445"/>
    </location>
</feature>
<feature type="compositionally biased region" description="Polar residues" evidence="2">
    <location>
        <begin position="34"/>
        <end position="54"/>
    </location>
</feature>
<dbReference type="Proteomes" id="UP000807306">
    <property type="component" value="Unassembled WGS sequence"/>
</dbReference>
<dbReference type="EMBL" id="MU157890">
    <property type="protein sequence ID" value="KAF9524958.1"/>
    <property type="molecule type" value="Genomic_DNA"/>
</dbReference>
<feature type="region of interest" description="Disordered" evidence="2">
    <location>
        <begin position="1"/>
        <end position="340"/>
    </location>
</feature>
<dbReference type="OrthoDB" id="3222645at2759"/>
<accession>A0A9P6JLK7</accession>
<feature type="compositionally biased region" description="Polar residues" evidence="2">
    <location>
        <begin position="259"/>
        <end position="276"/>
    </location>
</feature>
<feature type="compositionally biased region" description="Polar residues" evidence="2">
    <location>
        <begin position="140"/>
        <end position="159"/>
    </location>
</feature>
<reference evidence="3" key="1">
    <citation type="submission" date="2020-11" db="EMBL/GenBank/DDBJ databases">
        <authorList>
            <consortium name="DOE Joint Genome Institute"/>
            <person name="Ahrendt S."/>
            <person name="Riley R."/>
            <person name="Andreopoulos W."/>
            <person name="Labutti K."/>
            <person name="Pangilinan J."/>
            <person name="Ruiz-Duenas F.J."/>
            <person name="Barrasa J.M."/>
            <person name="Sanchez-Garcia M."/>
            <person name="Camarero S."/>
            <person name="Miyauchi S."/>
            <person name="Serrano A."/>
            <person name="Linde D."/>
            <person name="Babiker R."/>
            <person name="Drula E."/>
            <person name="Ayuso-Fernandez I."/>
            <person name="Pacheco R."/>
            <person name="Padilla G."/>
            <person name="Ferreira P."/>
            <person name="Barriuso J."/>
            <person name="Kellner H."/>
            <person name="Castanera R."/>
            <person name="Alfaro M."/>
            <person name="Ramirez L."/>
            <person name="Pisabarro A.G."/>
            <person name="Kuo A."/>
            <person name="Tritt A."/>
            <person name="Lipzen A."/>
            <person name="He G."/>
            <person name="Yan M."/>
            <person name="Ng V."/>
            <person name="Cullen D."/>
            <person name="Martin F."/>
            <person name="Rosso M.-N."/>
            <person name="Henrissat B."/>
            <person name="Hibbett D."/>
            <person name="Martinez A.T."/>
            <person name="Grigoriev I.V."/>
        </authorList>
    </citation>
    <scope>NUCLEOTIDE SEQUENCE</scope>
    <source>
        <strain evidence="3">CBS 506.95</strain>
    </source>
</reference>
<sequence>MSAQENPKPPNNRNLAKGDAMSTKPLESNKTRVTRSGANSPAPSTTAQKSASTKDTNRGHGESQAAPKEPSKGGPSRQNTKEFDNNSVLPNHHQSAEGPPPPEKPSHSQKDTTGNTGNANISKPTTLRKPHKPNVAPPVVQTTNAKPSRMDSQSTVSTDSEYDLADLDSPIEDQRETMTITAIAPDMLNIEDSPPGRQGPLSESTASIKAGSRHTMTNTSSRPSSAEAPPLPLRPVNPKSRPHVPGEGEGPRHGPKVQAGSTSYAAVATGANTNAPSGPKIYLQQTQGRQNVEQHAGQEHPDPGDLPVDQMQVDFQEHVSGDRERGHNEGSGPTGGGGGGVFSAVSSALGLGGGRPPVPQFNSKFERDHYRLREDYKSLQDEYRRTERTLEKYAIELQKTQHQLKTWYNNARESQHETHRLHDQVQGLEHELMNVLKKYDDAKSLSDTRGKELVGAQVFLNKADSLSVSDLVQKVNGLNEEIFQAAASLGEALHFSKHDITEEDLQKRADYTCGLIGQPLVQLVHGEAQKPEGVANPLLVQITIQVCLTAFCAVKIQTWAAGERAIDHYLKTLYSEIRASTDQAVAGRWRALTRAQLRSNTDNWGSELEHDLRALLAVASWNAPTEQQGSFASKLPAIFRAVEDVKVSLSEKFTSADIEITSIHPKTAFIKTIMEESYGEDTGSENDVVIATTGLGLSKVVRSTEGPDIHFENVLMPKVVLESSLKAALEPAPPRTSRKKSAKRS</sequence>
<keyword evidence="4" id="KW-1185">Reference proteome</keyword>
<feature type="compositionally biased region" description="Polar residues" evidence="2">
    <location>
        <begin position="283"/>
        <end position="293"/>
    </location>
</feature>
<gene>
    <name evidence="3" type="ORF">CPB83DRAFT_860290</name>
</gene>
<feature type="compositionally biased region" description="Acidic residues" evidence="2">
    <location>
        <begin position="160"/>
        <end position="171"/>
    </location>
</feature>
<evidence type="ECO:0000256" key="1">
    <source>
        <dbReference type="SAM" id="Coils"/>
    </source>
</evidence>
<evidence type="ECO:0000256" key="2">
    <source>
        <dbReference type="SAM" id="MobiDB-lite"/>
    </source>
</evidence>
<feature type="compositionally biased region" description="Polar residues" evidence="2">
    <location>
        <begin position="214"/>
        <end position="224"/>
    </location>
</feature>
<evidence type="ECO:0000313" key="4">
    <source>
        <dbReference type="Proteomes" id="UP000807306"/>
    </source>
</evidence>
<feature type="compositionally biased region" description="Polar residues" evidence="2">
    <location>
        <begin position="111"/>
        <end position="125"/>
    </location>
</feature>
<feature type="compositionally biased region" description="Basic and acidic residues" evidence="2">
    <location>
        <begin position="315"/>
        <end position="328"/>
    </location>
</feature>
<protein>
    <submittedName>
        <fullName evidence="3">Uncharacterized protein</fullName>
    </submittedName>
</protein>